<dbReference type="AlphaFoldDB" id="A0A7L5BUQ6"/>
<dbReference type="RefSeq" id="WP_165093927.1">
    <property type="nucleotide sequence ID" value="NZ_CP049056.1"/>
</dbReference>
<keyword evidence="2" id="KW-1185">Reference proteome</keyword>
<evidence type="ECO:0000313" key="1">
    <source>
        <dbReference type="EMBL" id="QIE54147.1"/>
    </source>
</evidence>
<organism evidence="1 2">
    <name type="scientific">Pikeienuella piscinae</name>
    <dbReference type="NCBI Taxonomy" id="2748098"/>
    <lineage>
        <taxon>Bacteria</taxon>
        <taxon>Pseudomonadati</taxon>
        <taxon>Pseudomonadota</taxon>
        <taxon>Alphaproteobacteria</taxon>
        <taxon>Rhodobacterales</taxon>
        <taxon>Paracoccaceae</taxon>
        <taxon>Pikeienuella</taxon>
    </lineage>
</organism>
<dbReference type="CDD" id="cd02440">
    <property type="entry name" value="AdoMet_MTases"/>
    <property type="match status" value="1"/>
</dbReference>
<keyword evidence="1" id="KW-0808">Transferase</keyword>
<dbReference type="KEGG" id="hdh:G5B40_01005"/>
<dbReference type="EMBL" id="CP049056">
    <property type="protein sequence ID" value="QIE54147.1"/>
    <property type="molecule type" value="Genomic_DNA"/>
</dbReference>
<keyword evidence="1" id="KW-0489">Methyltransferase</keyword>
<sequence length="203" mass="22266">MSGDEATLRFYDREGANYAIWAAPSGEYVSLDRFIAMSPADGRLLDYGCGGGWAAKRMLDAGRRVDAFDGSAALAGEAAKLTGLNVNVMRFEQFAESGLYAGVWASFCLLHAPREAMPGNLTRIERALLPGGVFYLGLKRGAGETRDSLGRFYTYFERDEIVKLLEDTGFHNIEIHENKGGGYDGVPEQVMHILCKKPAEARE</sequence>
<dbReference type="GO" id="GO:0032259">
    <property type="term" value="P:methylation"/>
    <property type="evidence" value="ECO:0007669"/>
    <property type="project" value="UniProtKB-KW"/>
</dbReference>
<accession>A0A7L5BUQ6</accession>
<reference evidence="1 2" key="1">
    <citation type="submission" date="2020-02" db="EMBL/GenBank/DDBJ databases">
        <title>complete genome sequence of Rhodobacteraceae bacterium.</title>
        <authorList>
            <person name="Park J."/>
            <person name="Kim Y.-S."/>
            <person name="Kim K.-H."/>
        </authorList>
    </citation>
    <scope>NUCLEOTIDE SEQUENCE [LARGE SCALE GENOMIC DNA]</scope>
    <source>
        <strain evidence="1 2">RR4-56</strain>
    </source>
</reference>
<dbReference type="Proteomes" id="UP000503336">
    <property type="component" value="Chromosome"/>
</dbReference>
<name>A0A7L5BUQ6_9RHOB</name>
<dbReference type="GO" id="GO:0008168">
    <property type="term" value="F:methyltransferase activity"/>
    <property type="evidence" value="ECO:0007669"/>
    <property type="project" value="UniProtKB-KW"/>
</dbReference>
<dbReference type="SUPFAM" id="SSF53335">
    <property type="entry name" value="S-adenosyl-L-methionine-dependent methyltransferases"/>
    <property type="match status" value="1"/>
</dbReference>
<gene>
    <name evidence="1" type="ORF">G5B40_01005</name>
</gene>
<dbReference type="InterPro" id="IPR029063">
    <property type="entry name" value="SAM-dependent_MTases_sf"/>
</dbReference>
<dbReference type="Gene3D" id="3.40.50.150">
    <property type="entry name" value="Vaccinia Virus protein VP39"/>
    <property type="match status" value="1"/>
</dbReference>
<proteinExistence type="predicted"/>
<evidence type="ECO:0000313" key="2">
    <source>
        <dbReference type="Proteomes" id="UP000503336"/>
    </source>
</evidence>
<dbReference type="Pfam" id="PF13489">
    <property type="entry name" value="Methyltransf_23"/>
    <property type="match status" value="1"/>
</dbReference>
<protein>
    <submittedName>
        <fullName evidence="1">Class I SAM-dependent methyltransferase</fullName>
    </submittedName>
</protein>